<feature type="domain" description="N-acetyltransferase" evidence="1">
    <location>
        <begin position="2"/>
        <end position="150"/>
    </location>
</feature>
<dbReference type="Proteomes" id="UP001162741">
    <property type="component" value="Chromosome"/>
</dbReference>
<dbReference type="Pfam" id="PF00583">
    <property type="entry name" value="Acetyltransf_1"/>
    <property type="match status" value="1"/>
</dbReference>
<protein>
    <submittedName>
        <fullName evidence="2">GNAT family N-acetyltransferase</fullName>
    </submittedName>
</protein>
<sequence length="175" mass="20413">MLSLHPSTAAAADVQLLFESSFPLAERRDWEPQLQFLDEGRLKLSLLQKDGTFIGFLFYWPLDGFTYIEHFAILESARGAGIGSEVMALFCDTFHAIVLEVELPDTKDAERRLRFYERAGFQAFPYPYHQPPYRQGERPIDMLLLYKNMGDGHEVFRRVRSELHTRVYICRPYES</sequence>
<organism evidence="2 3">
    <name type="scientific">Chitinophaga horti</name>
    <dbReference type="NCBI Taxonomy" id="2920382"/>
    <lineage>
        <taxon>Bacteria</taxon>
        <taxon>Pseudomonadati</taxon>
        <taxon>Bacteroidota</taxon>
        <taxon>Chitinophagia</taxon>
        <taxon>Chitinophagales</taxon>
        <taxon>Chitinophagaceae</taxon>
        <taxon>Chitinophaga</taxon>
    </lineage>
</organism>
<dbReference type="Gene3D" id="3.40.630.30">
    <property type="match status" value="1"/>
</dbReference>
<evidence type="ECO:0000259" key="1">
    <source>
        <dbReference type="PROSITE" id="PS51186"/>
    </source>
</evidence>
<keyword evidence="3" id="KW-1185">Reference proteome</keyword>
<dbReference type="RefSeq" id="WP_264280357.1">
    <property type="nucleotide sequence ID" value="NZ_CP107006.1"/>
</dbReference>
<reference evidence="2" key="1">
    <citation type="submission" date="2022-10" db="EMBL/GenBank/DDBJ databases">
        <title>Chitinophaga sp. nov., isolated from soil.</title>
        <authorList>
            <person name="Jeon C.O."/>
        </authorList>
    </citation>
    <scope>NUCLEOTIDE SEQUENCE</scope>
    <source>
        <strain evidence="2">R8</strain>
    </source>
</reference>
<name>A0ABY6IXJ6_9BACT</name>
<gene>
    <name evidence="2" type="ORF">MKQ68_18195</name>
</gene>
<dbReference type="InterPro" id="IPR000182">
    <property type="entry name" value="GNAT_dom"/>
</dbReference>
<dbReference type="CDD" id="cd04301">
    <property type="entry name" value="NAT_SF"/>
    <property type="match status" value="1"/>
</dbReference>
<dbReference type="EMBL" id="CP107006">
    <property type="protein sequence ID" value="UYQ92020.1"/>
    <property type="molecule type" value="Genomic_DNA"/>
</dbReference>
<accession>A0ABY6IXJ6</accession>
<dbReference type="SUPFAM" id="SSF55729">
    <property type="entry name" value="Acyl-CoA N-acyltransferases (Nat)"/>
    <property type="match status" value="1"/>
</dbReference>
<dbReference type="InterPro" id="IPR016181">
    <property type="entry name" value="Acyl_CoA_acyltransferase"/>
</dbReference>
<evidence type="ECO:0000313" key="3">
    <source>
        <dbReference type="Proteomes" id="UP001162741"/>
    </source>
</evidence>
<evidence type="ECO:0000313" key="2">
    <source>
        <dbReference type="EMBL" id="UYQ92020.1"/>
    </source>
</evidence>
<proteinExistence type="predicted"/>
<dbReference type="PROSITE" id="PS51186">
    <property type="entry name" value="GNAT"/>
    <property type="match status" value="1"/>
</dbReference>